<dbReference type="KEGG" id="vg:54982060"/>
<sequence length="295" mass="31954">MSEDTTKTSAAADAVQGANPEDLSGRQSHVGSPQPEDKGRAKPLTPEEIKAKQGLADDPDEDAAAKAAKAKEGVEPEVEEEEEDQKAWEGEYLQFNDEAADSVVDLLKEAGVGAREANLIFKDAIEADDLGKIKWDVLKERLGPAKARLAQVAITDYHNRVYSRNVATTKMVHAEVGGEKNWQKVAKWVRAQEAADPTKKGVFDEIRKGIDAGGKLASYAIKELKELYQADGRNSGLGNGTVQRGTGRSQDNPHGEPLSRAAYMEAMKAAQKARAKPAEINALRARREAGRKQGI</sequence>
<proteinExistence type="predicted"/>
<feature type="compositionally biased region" description="Acidic residues" evidence="1">
    <location>
        <begin position="75"/>
        <end position="84"/>
    </location>
</feature>
<feature type="region of interest" description="Disordered" evidence="1">
    <location>
        <begin position="1"/>
        <end position="84"/>
    </location>
</feature>
<reference evidence="3" key="1">
    <citation type="submission" date="2017-06" db="EMBL/GenBank/DDBJ databases">
        <authorList>
            <person name="Spollen W.G."/>
            <person name="Givan S.A."/>
            <person name="Brown P.B."/>
            <person name="Attai H."/>
        </authorList>
    </citation>
    <scope>NUCLEOTIDE SEQUENCE [LARGE SCALE GENOMIC DNA]</scope>
</reference>
<feature type="region of interest" description="Disordered" evidence="1">
    <location>
        <begin position="232"/>
        <end position="295"/>
    </location>
</feature>
<feature type="compositionally biased region" description="Basic and acidic residues" evidence="1">
    <location>
        <begin position="35"/>
        <end position="51"/>
    </location>
</feature>
<dbReference type="Proteomes" id="UP000221761">
    <property type="component" value="Segment"/>
</dbReference>
<evidence type="ECO:0000313" key="3">
    <source>
        <dbReference type="Proteomes" id="UP000221761"/>
    </source>
</evidence>
<feature type="compositionally biased region" description="Polar residues" evidence="1">
    <location>
        <begin position="240"/>
        <end position="252"/>
    </location>
</feature>
<dbReference type="RefSeq" id="YP_009791871.1">
    <property type="nucleotide sequence ID" value="NC_047846.1"/>
</dbReference>
<evidence type="ECO:0000256" key="1">
    <source>
        <dbReference type="SAM" id="MobiDB-lite"/>
    </source>
</evidence>
<evidence type="ECO:0000313" key="2">
    <source>
        <dbReference type="EMBL" id="AUZ94785.1"/>
    </source>
</evidence>
<organism evidence="2 3">
    <name type="scientific">Agrobacterium phage Atu_ph03</name>
    <dbReference type="NCBI Taxonomy" id="2024262"/>
    <lineage>
        <taxon>Viruses</taxon>
        <taxon>Duplodnaviria</taxon>
        <taxon>Heunggongvirae</taxon>
        <taxon>Uroviricota</taxon>
        <taxon>Caudoviricetes</taxon>
        <taxon>Autographivirales</taxon>
        <taxon>Dunnvirinae</taxon>
        <taxon>Atuphduovirus</taxon>
        <taxon>Atuphduovirus atuph03</taxon>
    </lineage>
</organism>
<dbReference type="GeneID" id="54982060"/>
<name>A0A2L0UZ19_9CAUD</name>
<feature type="compositionally biased region" description="Basic and acidic residues" evidence="1">
    <location>
        <begin position="285"/>
        <end position="295"/>
    </location>
</feature>
<protein>
    <submittedName>
        <fullName evidence="2">Uncharacterized protein</fullName>
    </submittedName>
</protein>
<dbReference type="EMBL" id="MF403006">
    <property type="protein sequence ID" value="AUZ94785.1"/>
    <property type="molecule type" value="Genomic_DNA"/>
</dbReference>
<accession>A0A2L0UZ19</accession>